<dbReference type="PANTHER" id="PTHR31218">
    <property type="entry name" value="WAT1-RELATED PROTEIN"/>
    <property type="match status" value="1"/>
</dbReference>
<protein>
    <recommendedName>
        <fullName evidence="6">WAT1-related protein</fullName>
    </recommendedName>
</protein>
<dbReference type="InterPro" id="IPR037185">
    <property type="entry name" value="EmrE-like"/>
</dbReference>
<keyword evidence="4 6" id="KW-1133">Transmembrane helix</keyword>
<evidence type="ECO:0000313" key="8">
    <source>
        <dbReference type="Proteomes" id="UP000504607"/>
    </source>
</evidence>
<feature type="transmembrane region" description="Helical" evidence="6">
    <location>
        <begin position="43"/>
        <end position="67"/>
    </location>
</feature>
<feature type="transmembrane region" description="Helical" evidence="6">
    <location>
        <begin position="79"/>
        <end position="98"/>
    </location>
</feature>
<proteinExistence type="inferred from homology"/>
<dbReference type="GO" id="GO:0016020">
    <property type="term" value="C:membrane"/>
    <property type="evidence" value="ECO:0007669"/>
    <property type="project" value="UniProtKB-SubCell"/>
</dbReference>
<feature type="transmembrane region" description="Helical" evidence="6">
    <location>
        <begin position="104"/>
        <end position="128"/>
    </location>
</feature>
<feature type="transmembrane region" description="Helical" evidence="6">
    <location>
        <begin position="304"/>
        <end position="320"/>
    </location>
</feature>
<evidence type="ECO:0000256" key="5">
    <source>
        <dbReference type="ARBA" id="ARBA00023136"/>
    </source>
</evidence>
<name>A0A6I9RHX1_ELAGV</name>
<dbReference type="AlphaFoldDB" id="A0A6I9RHX1"/>
<comment type="subcellular location">
    <subcellularLocation>
        <location evidence="1 6">Membrane</location>
        <topology evidence="1 6">Multi-pass membrane protein</topology>
    </subcellularLocation>
</comment>
<evidence type="ECO:0000256" key="3">
    <source>
        <dbReference type="ARBA" id="ARBA00022692"/>
    </source>
</evidence>
<feature type="transmembrane region" description="Helical" evidence="6">
    <location>
        <begin position="249"/>
        <end position="268"/>
    </location>
</feature>
<dbReference type="OrthoDB" id="770296at2759"/>
<keyword evidence="8" id="KW-1185">Reference proteome</keyword>
<feature type="transmembrane region" description="Helical" evidence="6">
    <location>
        <begin position="140"/>
        <end position="158"/>
    </location>
</feature>
<evidence type="ECO:0000256" key="1">
    <source>
        <dbReference type="ARBA" id="ARBA00004141"/>
    </source>
</evidence>
<comment type="similarity">
    <text evidence="2 6">Belongs to the drug/metabolite transporter (DMT) superfamily. Plant drug/metabolite exporter (P-DME) (TC 2.A.7.4) family.</text>
</comment>
<feature type="transmembrane region" description="Helical" evidence="6">
    <location>
        <begin position="209"/>
        <end position="229"/>
    </location>
</feature>
<dbReference type="InParanoid" id="A0A6I9RHX1"/>
<evidence type="ECO:0000313" key="9">
    <source>
        <dbReference type="RefSeq" id="XP_010927046.1"/>
    </source>
</evidence>
<dbReference type="GeneID" id="105049176"/>
<evidence type="ECO:0000256" key="6">
    <source>
        <dbReference type="RuleBase" id="RU363077"/>
    </source>
</evidence>
<dbReference type="InterPro" id="IPR030184">
    <property type="entry name" value="WAT1-related"/>
</dbReference>
<organism evidence="8 9">
    <name type="scientific">Elaeis guineensis var. tenera</name>
    <name type="common">Oil palm</name>
    <dbReference type="NCBI Taxonomy" id="51953"/>
    <lineage>
        <taxon>Eukaryota</taxon>
        <taxon>Viridiplantae</taxon>
        <taxon>Streptophyta</taxon>
        <taxon>Embryophyta</taxon>
        <taxon>Tracheophyta</taxon>
        <taxon>Spermatophyta</taxon>
        <taxon>Magnoliopsida</taxon>
        <taxon>Liliopsida</taxon>
        <taxon>Arecaceae</taxon>
        <taxon>Arecoideae</taxon>
        <taxon>Cocoseae</taxon>
        <taxon>Elaeidinae</taxon>
        <taxon>Elaeis</taxon>
    </lineage>
</organism>
<dbReference type="SUPFAM" id="SSF103481">
    <property type="entry name" value="Multidrug resistance efflux transporter EmrE"/>
    <property type="match status" value="2"/>
</dbReference>
<gene>
    <name evidence="9" type="primary">LOC105049176</name>
</gene>
<dbReference type="Pfam" id="PF00892">
    <property type="entry name" value="EamA"/>
    <property type="match status" value="1"/>
</dbReference>
<evidence type="ECO:0000259" key="7">
    <source>
        <dbReference type="Pfam" id="PF00892"/>
    </source>
</evidence>
<feature type="transmembrane region" description="Helical" evidence="6">
    <location>
        <begin position="12"/>
        <end position="37"/>
    </location>
</feature>
<feature type="transmembrane region" description="Helical" evidence="6">
    <location>
        <begin position="275"/>
        <end position="298"/>
    </location>
</feature>
<evidence type="ECO:0000256" key="2">
    <source>
        <dbReference type="ARBA" id="ARBA00007635"/>
    </source>
</evidence>
<keyword evidence="5 6" id="KW-0472">Membrane</keyword>
<dbReference type="Proteomes" id="UP000504607">
    <property type="component" value="Chromosome 7"/>
</dbReference>
<keyword evidence="3 6" id="KW-0812">Transmembrane</keyword>
<dbReference type="GO" id="GO:0022857">
    <property type="term" value="F:transmembrane transporter activity"/>
    <property type="evidence" value="ECO:0007669"/>
    <property type="project" value="InterPro"/>
</dbReference>
<accession>A0A6I9RHX1</accession>
<reference evidence="9" key="1">
    <citation type="submission" date="2025-08" db="UniProtKB">
        <authorList>
            <consortium name="RefSeq"/>
        </authorList>
    </citation>
    <scope>IDENTIFICATION</scope>
</reference>
<feature type="transmembrane region" description="Helical" evidence="6">
    <location>
        <begin position="178"/>
        <end position="197"/>
    </location>
</feature>
<dbReference type="InterPro" id="IPR000620">
    <property type="entry name" value="EamA_dom"/>
</dbReference>
<sequence length="352" mass="37685">MSMGELGSAVEATAPYVVMTLRQLALAVLLVILQSVLDPSLGVSAVVIVVYEQLVSILILCSLALLFDRGRRPKPSFQILSWAFFIGFLQIPVGELMFTASLRYITATFQSVAMNLIPAVVFVLAVACRQERFSGSARSLAKLCGVLVSTAGAILVVFSLSSSQDDDPSAGSGDGRFIGSLMVGFAILGVATANLFVERVAAKYPADLTLAAMMNLFGTFQTLMVAAVVERNPSSWRIKWDGSLQLLAILYGGTVVTGLSYLALNWCIHKKGPVFATAFSPLLVIFSFLIQTLVLGVAAKHESIIGAVLVVGGLYLLLWAKSKDYQIQKMDVGGQTHLIEDSIAEPMLLNKA</sequence>
<feature type="domain" description="EamA" evidence="7">
    <location>
        <begin position="179"/>
        <end position="318"/>
    </location>
</feature>
<evidence type="ECO:0000256" key="4">
    <source>
        <dbReference type="ARBA" id="ARBA00022989"/>
    </source>
</evidence>
<dbReference type="KEGG" id="egu:105049176"/>
<dbReference type="RefSeq" id="XP_010927046.1">
    <property type="nucleotide sequence ID" value="XM_010928744.3"/>
</dbReference>